<reference evidence="2" key="1">
    <citation type="submission" date="2021-07" db="EMBL/GenBank/DDBJ databases">
        <authorList>
            <person name="Branca A.L. A."/>
        </authorList>
    </citation>
    <scope>NUCLEOTIDE SEQUENCE</scope>
</reference>
<gene>
    <name evidence="2" type="ORF">PSALAMII_LOCUS6843</name>
</gene>
<feature type="domain" description="Nucleoside phosphorylase" evidence="1">
    <location>
        <begin position="224"/>
        <end position="289"/>
    </location>
</feature>
<dbReference type="InterPro" id="IPR053137">
    <property type="entry name" value="NLR-like"/>
</dbReference>
<evidence type="ECO:0000313" key="2">
    <source>
        <dbReference type="EMBL" id="CAG8391769.1"/>
    </source>
</evidence>
<dbReference type="GO" id="GO:0003824">
    <property type="term" value="F:catalytic activity"/>
    <property type="evidence" value="ECO:0007669"/>
    <property type="project" value="InterPro"/>
</dbReference>
<dbReference type="AlphaFoldDB" id="A0A9W4JCM7"/>
<sequence length="374" mass="41027">MANTKDYTVGWISAIESEYIAADVFLDEKHNPPADLPPDDNDYTYGKIGNHNVVISTLPSGEYGKSSAASVATNMIRSFPNIRIALMVGIGGGAPSSENDVRLGDIVVGKPGDGQSGVFHYDYGKTIQDESFKPTGVLSLTPRLLRGAMQGLAKEYKIKGHKIGEAIEKVLNDNPRLRREYGRPDLATDRLYKSDVVHPSGSKSSCPTTCGDDESSLIIRKERNEHDDNPKVHYGLIASTDQLMKDAKIRDRFIEQNNVLCFEMEAAGLLNHFPCLVIRGICDYSDSHKNKAWQGYAAMVAAAYAKDLLNRLSPVQVAQETTVTSLMKAVNIDNIDNSNNSYRNTNITFGNNQNGWQVGQNNGTISNGATPPRW</sequence>
<dbReference type="GO" id="GO:0009116">
    <property type="term" value="P:nucleoside metabolic process"/>
    <property type="evidence" value="ECO:0007669"/>
    <property type="project" value="InterPro"/>
</dbReference>
<evidence type="ECO:0000313" key="3">
    <source>
        <dbReference type="Proteomes" id="UP001152649"/>
    </source>
</evidence>
<dbReference type="InterPro" id="IPR000845">
    <property type="entry name" value="Nucleoside_phosphorylase_d"/>
</dbReference>
<dbReference type="PANTHER" id="PTHR46082">
    <property type="entry name" value="ATP/GTP-BINDING PROTEIN-RELATED"/>
    <property type="match status" value="1"/>
</dbReference>
<comment type="caution">
    <text evidence="2">The sequence shown here is derived from an EMBL/GenBank/DDBJ whole genome shotgun (WGS) entry which is preliminary data.</text>
</comment>
<dbReference type="EMBL" id="CAJVPG010000321">
    <property type="protein sequence ID" value="CAG8391769.1"/>
    <property type="molecule type" value="Genomic_DNA"/>
</dbReference>
<dbReference type="InterPro" id="IPR035994">
    <property type="entry name" value="Nucleoside_phosphorylase_sf"/>
</dbReference>
<protein>
    <recommendedName>
        <fullName evidence="1">Nucleoside phosphorylase domain-containing protein</fullName>
    </recommendedName>
</protein>
<evidence type="ECO:0000259" key="1">
    <source>
        <dbReference type="Pfam" id="PF01048"/>
    </source>
</evidence>
<dbReference type="Pfam" id="PF01048">
    <property type="entry name" value="PNP_UDP_1"/>
    <property type="match status" value="1"/>
</dbReference>
<dbReference type="OrthoDB" id="1577640at2759"/>
<name>A0A9W4JCM7_9EURO</name>
<accession>A0A9W4JCM7</accession>
<organism evidence="2 3">
    <name type="scientific">Penicillium salamii</name>
    <dbReference type="NCBI Taxonomy" id="1612424"/>
    <lineage>
        <taxon>Eukaryota</taxon>
        <taxon>Fungi</taxon>
        <taxon>Dikarya</taxon>
        <taxon>Ascomycota</taxon>
        <taxon>Pezizomycotina</taxon>
        <taxon>Eurotiomycetes</taxon>
        <taxon>Eurotiomycetidae</taxon>
        <taxon>Eurotiales</taxon>
        <taxon>Aspergillaceae</taxon>
        <taxon>Penicillium</taxon>
    </lineage>
</organism>
<proteinExistence type="predicted"/>
<dbReference type="SUPFAM" id="SSF53167">
    <property type="entry name" value="Purine and uridine phosphorylases"/>
    <property type="match status" value="1"/>
</dbReference>
<dbReference type="PANTHER" id="PTHR46082:SF11">
    <property type="entry name" value="AAA+ ATPASE DOMAIN-CONTAINING PROTEIN-RELATED"/>
    <property type="match status" value="1"/>
</dbReference>
<keyword evidence="3" id="KW-1185">Reference proteome</keyword>
<dbReference type="Gene3D" id="3.40.50.1580">
    <property type="entry name" value="Nucleoside phosphorylase domain"/>
    <property type="match status" value="1"/>
</dbReference>
<dbReference type="Proteomes" id="UP001152649">
    <property type="component" value="Unassembled WGS sequence"/>
</dbReference>